<proteinExistence type="predicted"/>
<evidence type="ECO:0000313" key="1">
    <source>
        <dbReference type="EMBL" id="VWB43591.1"/>
    </source>
</evidence>
<gene>
    <name evidence="1" type="ORF">BLA23254_01953</name>
</gene>
<organism evidence="1 2">
    <name type="scientific">Burkholderia lata (strain ATCC 17760 / DSM 23089 / LMG 22485 / NCIMB 9086 / R18194 / 383)</name>
    <dbReference type="NCBI Taxonomy" id="482957"/>
    <lineage>
        <taxon>Bacteria</taxon>
        <taxon>Pseudomonadati</taxon>
        <taxon>Pseudomonadota</taxon>
        <taxon>Betaproteobacteria</taxon>
        <taxon>Burkholderiales</taxon>
        <taxon>Burkholderiaceae</taxon>
        <taxon>Burkholderia</taxon>
        <taxon>Burkholderia cepacia complex</taxon>
    </lineage>
</organism>
<name>A0A6P2JNI3_BURL3</name>
<reference evidence="1 2" key="1">
    <citation type="submission" date="2019-09" db="EMBL/GenBank/DDBJ databases">
        <authorList>
            <person name="Depoorter E."/>
        </authorList>
    </citation>
    <scope>NUCLEOTIDE SEQUENCE [LARGE SCALE GENOMIC DNA]</scope>
    <source>
        <strain evidence="1">LMG 23254</strain>
    </source>
</reference>
<accession>A0A6P2JNI3</accession>
<dbReference type="Proteomes" id="UP000494218">
    <property type="component" value="Unassembled WGS sequence"/>
</dbReference>
<evidence type="ECO:0000313" key="2">
    <source>
        <dbReference type="Proteomes" id="UP000494218"/>
    </source>
</evidence>
<dbReference type="EMBL" id="CABVPW010000007">
    <property type="protein sequence ID" value="VWB43591.1"/>
    <property type="molecule type" value="Genomic_DNA"/>
</dbReference>
<sequence length="91" mass="10016">MAMASSLHRNIFVAALYLGTQDRSTNAAVEIREIQILGEIDENGQPLVIEKPATRAQIISITITTMIVNQTAPKITKLLFLIVVGQTFLYS</sequence>
<dbReference type="AlphaFoldDB" id="A0A6P2JNI3"/>
<protein>
    <submittedName>
        <fullName evidence="1">Uncharacterized protein</fullName>
    </submittedName>
</protein>